<dbReference type="GO" id="GO:0032259">
    <property type="term" value="P:methylation"/>
    <property type="evidence" value="ECO:0007669"/>
    <property type="project" value="UniProtKB-KW"/>
</dbReference>
<keyword evidence="2" id="KW-0802">TPR repeat</keyword>
<dbReference type="RefSeq" id="WP_005303608.1">
    <property type="nucleotide sequence ID" value="NZ_PYOG01000004.1"/>
</dbReference>
<evidence type="ECO:0000256" key="3">
    <source>
        <dbReference type="SAM" id="MobiDB-lite"/>
    </source>
</evidence>
<dbReference type="InterPro" id="IPR019734">
    <property type="entry name" value="TPR_rpt"/>
</dbReference>
<evidence type="ECO:0000313" key="5">
    <source>
        <dbReference type="Proteomes" id="UP000251647"/>
    </source>
</evidence>
<accession>A0A2T3QMS3</accession>
<dbReference type="AlphaFoldDB" id="A0A2T3QMS3"/>
<name>A0A2T3QMS3_PHODM</name>
<dbReference type="SMART" id="SM00028">
    <property type="entry name" value="TPR"/>
    <property type="match status" value="4"/>
</dbReference>
<dbReference type="PANTHER" id="PTHR45586:SF1">
    <property type="entry name" value="LIPOPOLYSACCHARIDE ASSEMBLY PROTEIN B"/>
    <property type="match status" value="1"/>
</dbReference>
<dbReference type="OrthoDB" id="5406098at2"/>
<dbReference type="EMBL" id="UATL01000001">
    <property type="protein sequence ID" value="SPY29366.1"/>
    <property type="molecule type" value="Genomic_DNA"/>
</dbReference>
<dbReference type="Pfam" id="PF14559">
    <property type="entry name" value="TPR_19"/>
    <property type="match status" value="1"/>
</dbReference>
<evidence type="ECO:0000256" key="2">
    <source>
        <dbReference type="ARBA" id="ARBA00022803"/>
    </source>
</evidence>
<evidence type="ECO:0000256" key="1">
    <source>
        <dbReference type="ARBA" id="ARBA00022737"/>
    </source>
</evidence>
<evidence type="ECO:0000313" key="4">
    <source>
        <dbReference type="EMBL" id="SPY29366.1"/>
    </source>
</evidence>
<sequence length="388" mass="42629">MSSINKKLDALAQKQALSSDLPPLKMAKIKPVAQSVWPSRIAVALCAMGVFASGWIIRSSYIDADESGAGFHVVTPAVAASNPVSNHQVMVNEKSDSQSVLHSQELKTSSEENNEITTEHRSISTEAIVQVEEPKTTPIKLKHQALKPVVEEYDSAPEPEFEPEPEVHIAQVRSAPRHVIEESHEPEQLSIKTVTLNNRQLADLEYNRAEKALAQADSQQAIISLQKAVKYRPDWIEARQKLAATLYGQGSVRGAIATLEEGLELAPQQPVLRLTLAKLLAQESQPEAALAILNSVPANAPMPYLVMRGALAQEVKNNAIALNSYQQLLNRQPQNGRWWLGLAIAAERSNNKAKATMAYQQALKYGHISQQSIQFAQQRLALLTKTRG</sequence>
<proteinExistence type="predicted"/>
<protein>
    <submittedName>
        <fullName evidence="4">Predicted methyltransferase (Contains TPR repeat)</fullName>
    </submittedName>
</protein>
<keyword evidence="1" id="KW-0677">Repeat</keyword>
<dbReference type="Gene3D" id="1.25.40.10">
    <property type="entry name" value="Tetratricopeptide repeat domain"/>
    <property type="match status" value="1"/>
</dbReference>
<dbReference type="PANTHER" id="PTHR45586">
    <property type="entry name" value="TPR REPEAT-CONTAINING PROTEIN PA4667"/>
    <property type="match status" value="1"/>
</dbReference>
<dbReference type="GO" id="GO:0008168">
    <property type="term" value="F:methyltransferase activity"/>
    <property type="evidence" value="ECO:0007669"/>
    <property type="project" value="UniProtKB-KW"/>
</dbReference>
<organism evidence="4 5">
    <name type="scientific">Photobacterium damselae</name>
    <dbReference type="NCBI Taxonomy" id="38293"/>
    <lineage>
        <taxon>Bacteria</taxon>
        <taxon>Pseudomonadati</taxon>
        <taxon>Pseudomonadota</taxon>
        <taxon>Gammaproteobacteria</taxon>
        <taxon>Vibrionales</taxon>
        <taxon>Vibrionaceae</taxon>
        <taxon>Photobacterium</taxon>
    </lineage>
</organism>
<gene>
    <name evidence="4" type="ORF">NCTC11647_02566</name>
</gene>
<reference evidence="4 5" key="1">
    <citation type="submission" date="2018-06" db="EMBL/GenBank/DDBJ databases">
        <authorList>
            <consortium name="Pathogen Informatics"/>
            <person name="Doyle S."/>
        </authorList>
    </citation>
    <scope>NUCLEOTIDE SEQUENCE [LARGE SCALE GENOMIC DNA]</scope>
    <source>
        <strain evidence="4 5">NCTC11647</strain>
    </source>
</reference>
<keyword evidence="4" id="KW-0808">Transferase</keyword>
<dbReference type="Proteomes" id="UP000251647">
    <property type="component" value="Unassembled WGS sequence"/>
</dbReference>
<dbReference type="InterPro" id="IPR051012">
    <property type="entry name" value="CellSynth/LPSAsmb/PSIAsmb"/>
</dbReference>
<dbReference type="InterPro" id="IPR011990">
    <property type="entry name" value="TPR-like_helical_dom_sf"/>
</dbReference>
<feature type="region of interest" description="Disordered" evidence="3">
    <location>
        <begin position="95"/>
        <end position="122"/>
    </location>
</feature>
<dbReference type="SUPFAM" id="SSF48452">
    <property type="entry name" value="TPR-like"/>
    <property type="match status" value="1"/>
</dbReference>
<dbReference type="Pfam" id="PF13432">
    <property type="entry name" value="TPR_16"/>
    <property type="match status" value="1"/>
</dbReference>
<keyword evidence="4" id="KW-0489">Methyltransferase</keyword>